<keyword evidence="5" id="KW-1185">Reference proteome</keyword>
<keyword evidence="1" id="KW-0175">Coiled coil</keyword>
<feature type="signal peptide" evidence="3">
    <location>
        <begin position="1"/>
        <end position="19"/>
    </location>
</feature>
<gene>
    <name evidence="4" type="ORF">KP004_17285</name>
</gene>
<dbReference type="EMBL" id="CP076723">
    <property type="protein sequence ID" value="QWV92903.1"/>
    <property type="molecule type" value="Genomic_DNA"/>
</dbReference>
<feature type="coiled-coil region" evidence="1">
    <location>
        <begin position="561"/>
        <end position="588"/>
    </location>
</feature>
<evidence type="ECO:0000313" key="4">
    <source>
        <dbReference type="EMBL" id="QWV92903.1"/>
    </source>
</evidence>
<reference evidence="4 5" key="1">
    <citation type="submission" date="2021-06" db="EMBL/GenBank/DDBJ databases">
        <title>Gemonas diversity in paddy soil.</title>
        <authorList>
            <person name="Liu G."/>
        </authorList>
    </citation>
    <scope>NUCLEOTIDE SEQUENCE [LARGE SCALE GENOMIC DNA]</scope>
    <source>
        <strain evidence="4 5">RG10</strain>
    </source>
</reference>
<accession>A0ABX8J3C5</accession>
<sequence length="672" mass="75824">MPRVILILLCLLSASVVLAAGSATESGDRDPRPAAGLRDVYFAEALYHAYQGEWFDSVARLDTELGQHRRVDEPALDTLYPHVNQAEFDVGDFELGYRMHLRAGRAIRAVVEGKVDEPQRNAAIYRLARLYFRKDQPREALQAMERIRGEVPQRIRDDVEFLRAQVLMANGRPEEASRILKELLGAKGLEGFAGYNMGIALMQQGKEQDGRQQLDRAGLVANLDSTSQAIRDKSNLVLGYKLLDENKGAEAKLVLDRVRLSGPFSNRALLGSGWADANQGQFERALVPWSILATREVTDPAVQEALLAMPFAYGKLKVYGKAAVLYGQALASFGKEIDKLGQSIVSVQEGKFLKALEREELRQDPDWVVKLRTLPQAPETYYLLELMASNDFQESLKNYLDLNGLAKRLAVWDRDLNSFEEMVKLRRGYYEPLLPEIDEAFKQLDSQIRLRQEQRDRIEKRLHAMLTAPRPDHLATAQERIAREEITRLEQIAAHKVPSPLAGEGQGGGEGATGETVADGDFTHPPTPSRQGRGTSEVTQRLARLRGVISWNIATQYHQRFSETFEDLDNLNRETERLKRRYDSFVRIRQAAAQSYQGYDDAIRSERARIAAAREKVAALLPRQGKILEAMAVEELSRRRVRLEQFQVTARFAIADSYDRANKAQAQKRVGE</sequence>
<evidence type="ECO:0000313" key="5">
    <source>
        <dbReference type="Proteomes" id="UP000683557"/>
    </source>
</evidence>
<evidence type="ECO:0000256" key="3">
    <source>
        <dbReference type="SAM" id="SignalP"/>
    </source>
</evidence>
<evidence type="ECO:0000256" key="1">
    <source>
        <dbReference type="SAM" id="Coils"/>
    </source>
</evidence>
<dbReference type="RefSeq" id="WP_216799660.1">
    <property type="nucleotide sequence ID" value="NZ_CP076723.1"/>
</dbReference>
<name>A0ABX8J3C5_9BACT</name>
<organism evidence="4 5">
    <name type="scientific">Geomonas oryzisoli</name>
    <dbReference type="NCBI Taxonomy" id="2847992"/>
    <lineage>
        <taxon>Bacteria</taxon>
        <taxon>Pseudomonadati</taxon>
        <taxon>Thermodesulfobacteriota</taxon>
        <taxon>Desulfuromonadia</taxon>
        <taxon>Geobacterales</taxon>
        <taxon>Geobacteraceae</taxon>
        <taxon>Geomonas</taxon>
    </lineage>
</organism>
<dbReference type="Proteomes" id="UP000683557">
    <property type="component" value="Chromosome"/>
</dbReference>
<feature type="region of interest" description="Disordered" evidence="2">
    <location>
        <begin position="497"/>
        <end position="538"/>
    </location>
</feature>
<feature type="chain" id="PRO_5046680683" description="Tetratricopeptide repeat protein" evidence="3">
    <location>
        <begin position="20"/>
        <end position="672"/>
    </location>
</feature>
<evidence type="ECO:0000256" key="2">
    <source>
        <dbReference type="SAM" id="MobiDB-lite"/>
    </source>
</evidence>
<feature type="compositionally biased region" description="Polar residues" evidence="2">
    <location>
        <begin position="529"/>
        <end position="538"/>
    </location>
</feature>
<protein>
    <recommendedName>
        <fullName evidence="6">Tetratricopeptide repeat protein</fullName>
    </recommendedName>
</protein>
<proteinExistence type="predicted"/>
<evidence type="ECO:0008006" key="6">
    <source>
        <dbReference type="Google" id="ProtNLM"/>
    </source>
</evidence>
<keyword evidence="3" id="KW-0732">Signal</keyword>